<dbReference type="GO" id="GO:0043022">
    <property type="term" value="F:ribosome binding"/>
    <property type="evidence" value="ECO:0007669"/>
    <property type="project" value="TreeGrafter"/>
</dbReference>
<evidence type="ECO:0000259" key="13">
    <source>
        <dbReference type="PROSITE" id="PS50102"/>
    </source>
</evidence>
<keyword evidence="4" id="KW-0507">mRNA processing</keyword>
<dbReference type="GO" id="GO:0043005">
    <property type="term" value="C:neuron projection"/>
    <property type="evidence" value="ECO:0007669"/>
    <property type="project" value="TreeGrafter"/>
</dbReference>
<dbReference type="KEGG" id="tng:GSTEN00018142G001"/>
<feature type="region of interest" description="Disordered" evidence="12">
    <location>
        <begin position="225"/>
        <end position="252"/>
    </location>
</feature>
<dbReference type="Pfam" id="PF16366">
    <property type="entry name" value="CEBP_ZZ"/>
    <property type="match status" value="1"/>
</dbReference>
<evidence type="ECO:0000256" key="10">
    <source>
        <dbReference type="ARBA" id="ARBA00055039"/>
    </source>
</evidence>
<evidence type="ECO:0000256" key="1">
    <source>
        <dbReference type="ARBA" id="ARBA00004496"/>
    </source>
</evidence>
<dbReference type="InterPro" id="IPR035979">
    <property type="entry name" value="RBD_domain_sf"/>
</dbReference>
<reference evidence="14" key="2">
    <citation type="submission" date="2004-02" db="EMBL/GenBank/DDBJ databases">
        <authorList>
            <consortium name="Genoscope"/>
            <consortium name="Whitehead Institute Centre for Genome Research"/>
        </authorList>
    </citation>
    <scope>NUCLEOTIDE SEQUENCE</scope>
</reference>
<feature type="compositionally biased region" description="Low complexity" evidence="12">
    <location>
        <begin position="168"/>
        <end position="189"/>
    </location>
</feature>
<dbReference type="InterPro" id="IPR032292">
    <property type="entry name" value="CEBP1_N"/>
</dbReference>
<comment type="caution">
    <text evidence="14">The sequence shown here is derived from an EMBL/GenBank/DDBJ whole genome shotgun (WGS) entry which is preliminary data.</text>
</comment>
<feature type="compositionally biased region" description="Low complexity" evidence="12">
    <location>
        <begin position="230"/>
        <end position="248"/>
    </location>
</feature>
<dbReference type="EMBL" id="CAAE01014581">
    <property type="protein sequence ID" value="CAF99902.1"/>
    <property type="molecule type" value="Genomic_DNA"/>
</dbReference>
<keyword evidence="6" id="KW-0677">Repeat</keyword>
<dbReference type="FunFam" id="4.10.640.40:FF:000002">
    <property type="entry name" value="Putative Cytoplasmic polyadenylation element-binding protein 1"/>
    <property type="match status" value="1"/>
</dbReference>
<dbReference type="OrthoDB" id="10033548at2759"/>
<dbReference type="InterPro" id="IPR012677">
    <property type="entry name" value="Nucleotide-bd_a/b_plait_sf"/>
</dbReference>
<evidence type="ECO:0000256" key="2">
    <source>
        <dbReference type="ARBA" id="ARBA00010347"/>
    </source>
</evidence>
<evidence type="ECO:0000256" key="5">
    <source>
        <dbReference type="ARBA" id="ARBA00022723"/>
    </source>
</evidence>
<keyword evidence="8" id="KW-0810">Translation regulation</keyword>
<dbReference type="InterPro" id="IPR038446">
    <property type="entry name" value="CEBP_ZZ_sf"/>
</dbReference>
<dbReference type="InterPro" id="IPR034819">
    <property type="entry name" value="CPEB"/>
</dbReference>
<keyword evidence="7" id="KW-0862">Zinc</keyword>
<dbReference type="CDD" id="cd12725">
    <property type="entry name" value="RRM2_CPEB1"/>
    <property type="match status" value="1"/>
</dbReference>
<dbReference type="GO" id="GO:0006397">
    <property type="term" value="P:mRNA processing"/>
    <property type="evidence" value="ECO:0007669"/>
    <property type="project" value="UniProtKB-KW"/>
</dbReference>
<evidence type="ECO:0000256" key="8">
    <source>
        <dbReference type="ARBA" id="ARBA00022845"/>
    </source>
</evidence>
<reference evidence="14" key="1">
    <citation type="journal article" date="2004" name="Nature">
        <title>Genome duplication in the teleost fish Tetraodon nigroviridis reveals the early vertebrate proto-karyotype.</title>
        <authorList>
            <person name="Jaillon O."/>
            <person name="Aury J.-M."/>
            <person name="Brunet F."/>
            <person name="Petit J.-L."/>
            <person name="Stange-Thomann N."/>
            <person name="Mauceli E."/>
            <person name="Bouneau L."/>
            <person name="Fischer C."/>
            <person name="Ozouf-Costaz C."/>
            <person name="Bernot A."/>
            <person name="Nicaud S."/>
            <person name="Jaffe D."/>
            <person name="Fisher S."/>
            <person name="Lutfalla G."/>
            <person name="Dossat C."/>
            <person name="Segurens B."/>
            <person name="Dasilva C."/>
            <person name="Salanoubat M."/>
            <person name="Levy M."/>
            <person name="Boudet N."/>
            <person name="Castellano S."/>
            <person name="Anthouard V."/>
            <person name="Jubin C."/>
            <person name="Castelli V."/>
            <person name="Katinka M."/>
            <person name="Vacherie B."/>
            <person name="Biemont C."/>
            <person name="Skalli Z."/>
            <person name="Cattolico L."/>
            <person name="Poulain J."/>
            <person name="De Berardinis V."/>
            <person name="Cruaud C."/>
            <person name="Duprat S."/>
            <person name="Brottier P."/>
            <person name="Coutanceau J.-P."/>
            <person name="Gouzy J."/>
            <person name="Parra G."/>
            <person name="Lardier G."/>
            <person name="Chapple C."/>
            <person name="McKernan K.J."/>
            <person name="McEwan P."/>
            <person name="Bosak S."/>
            <person name="Kellis M."/>
            <person name="Volff J.-N."/>
            <person name="Guigo R."/>
            <person name="Zody M.C."/>
            <person name="Mesirov J."/>
            <person name="Lindblad-Toh K."/>
            <person name="Birren B."/>
            <person name="Nusbaum C."/>
            <person name="Kahn D."/>
            <person name="Robinson-Rechavi M."/>
            <person name="Laudet V."/>
            <person name="Schachter V."/>
            <person name="Quetier F."/>
            <person name="Saurin W."/>
            <person name="Scarpelli C."/>
            <person name="Wincker P."/>
            <person name="Lander E.S."/>
            <person name="Weissenbach J."/>
            <person name="Roest Crollius H."/>
        </authorList>
    </citation>
    <scope>NUCLEOTIDE SEQUENCE [LARGE SCALE GENOMIC DNA]</scope>
</reference>
<dbReference type="InterPro" id="IPR000504">
    <property type="entry name" value="RRM_dom"/>
</dbReference>
<dbReference type="GO" id="GO:0045202">
    <property type="term" value="C:synapse"/>
    <property type="evidence" value="ECO:0007669"/>
    <property type="project" value="TreeGrafter"/>
</dbReference>
<dbReference type="GO" id="GO:2000766">
    <property type="term" value="P:negative regulation of cytoplasmic translation"/>
    <property type="evidence" value="ECO:0007669"/>
    <property type="project" value="TreeGrafter"/>
</dbReference>
<evidence type="ECO:0000256" key="12">
    <source>
        <dbReference type="SAM" id="MobiDB-lite"/>
    </source>
</evidence>
<dbReference type="Gene3D" id="4.10.640.40">
    <property type="entry name" value="Cytoplasmic polyadenylation element-binding protein, ZZ domain"/>
    <property type="match status" value="1"/>
</dbReference>
<accession>Q4SHI0</accession>
<dbReference type="SUPFAM" id="SSF54928">
    <property type="entry name" value="RNA-binding domain, RBD"/>
    <property type="match status" value="1"/>
</dbReference>
<dbReference type="PANTHER" id="PTHR12566:SF9">
    <property type="entry name" value="CYTOPLASMIC POLYADENYLATION ELEMENT-BINDING PROTEIN 1"/>
    <property type="match status" value="1"/>
</dbReference>
<feature type="non-terminal residue" evidence="14">
    <location>
        <position position="1"/>
    </location>
</feature>
<feature type="domain" description="RRM" evidence="13">
    <location>
        <begin position="308"/>
        <end position="396"/>
    </location>
</feature>
<sequence>DSDSPALSTCSNADIFRRMNTMLGNALDFTGVCTTPNSTKGKQDLLCESELAAVGSRRMLFPNCGAPGSEEMASSRAPPGVTDLGLGLQSLRLSGWDRPWSNPDPDTHASPSQVQTSSPSMLGLLNSPFSSILGKPPGYLPPESMSLTPDFLEKFPSVARMANRLDSSSSFLDSRSSSPEDSETSGFSSGSDHLCDMLSTLRISPPLPYLASNMQKDLLRLSSRLDPQESSSPLTPPSSGGSASSALSRRWRAGSPWPGADVLEQSDDTFSIEREARLHRQAAAVNEATFTWSGQLPPRSNKDPLYSCKVFLGGVPWDITEAGLVNTFSAYGPLTVEWPGKDGKHPRCPPKGNVAKGYVYLVFESDKSVRALLHACSQDPFHPEDNREFYFKMSSRRMRCKDVSGRRPDAAAPARPTPGVCADATLCLLQVQVIPWVISDSNYVRCPAQRLDPSKTVFVGALHGMLNAEALASIMNDLFGGVMYAGIDTDKHKYPIGSGRVTFNNQRSYLKAVCAAFVEIKTPKFTKKVKNGPRRLCWVCSEPGVAATSPSFPQVQIDPYLEDSMCQVCLRQPGPFFCRDQACFKYYCRSCWHWQHSMDILSNHRPLMRNQKNRDSS</sequence>
<organism evidence="14">
    <name type="scientific">Tetraodon nigroviridis</name>
    <name type="common">Spotted green pufferfish</name>
    <name type="synonym">Chelonodon nigroviridis</name>
    <dbReference type="NCBI Taxonomy" id="99883"/>
    <lineage>
        <taxon>Eukaryota</taxon>
        <taxon>Metazoa</taxon>
        <taxon>Chordata</taxon>
        <taxon>Craniata</taxon>
        <taxon>Vertebrata</taxon>
        <taxon>Euteleostomi</taxon>
        <taxon>Actinopterygii</taxon>
        <taxon>Neopterygii</taxon>
        <taxon>Teleostei</taxon>
        <taxon>Neoteleostei</taxon>
        <taxon>Acanthomorphata</taxon>
        <taxon>Eupercaria</taxon>
        <taxon>Tetraodontiformes</taxon>
        <taxon>Tetradontoidea</taxon>
        <taxon>Tetraodontidae</taxon>
        <taxon>Tetraodon</taxon>
    </lineage>
</organism>
<evidence type="ECO:0000256" key="3">
    <source>
        <dbReference type="ARBA" id="ARBA00022490"/>
    </source>
</evidence>
<comment type="similarity">
    <text evidence="2">Belongs to the RRM CPEB family.</text>
</comment>
<dbReference type="InterPro" id="IPR032296">
    <property type="entry name" value="CEBP_ZZ"/>
</dbReference>
<dbReference type="GO" id="GO:0000900">
    <property type="term" value="F:mRNA regulatory element binding translation repressor activity"/>
    <property type="evidence" value="ECO:0007669"/>
    <property type="project" value="TreeGrafter"/>
</dbReference>
<keyword evidence="5" id="KW-0479">Metal-binding</keyword>
<dbReference type="GO" id="GO:0046872">
    <property type="term" value="F:metal ion binding"/>
    <property type="evidence" value="ECO:0007669"/>
    <property type="project" value="UniProtKB-KW"/>
</dbReference>
<evidence type="ECO:0000256" key="6">
    <source>
        <dbReference type="ARBA" id="ARBA00022737"/>
    </source>
</evidence>
<dbReference type="CDD" id="cd19757">
    <property type="entry name" value="Bbox1"/>
    <property type="match status" value="1"/>
</dbReference>
<dbReference type="Pfam" id="PF16368">
    <property type="entry name" value="CEBP1_N"/>
    <property type="match status" value="1"/>
</dbReference>
<evidence type="ECO:0000256" key="9">
    <source>
        <dbReference type="ARBA" id="ARBA00022884"/>
    </source>
</evidence>
<dbReference type="Pfam" id="PF16367">
    <property type="entry name" value="RRM_7"/>
    <property type="match status" value="1"/>
</dbReference>
<dbReference type="PANTHER" id="PTHR12566">
    <property type="entry name" value="CYTOPLASMIC POLYADENYLATION ELEMENT BINDING PROTEIN CPEB"/>
    <property type="match status" value="1"/>
</dbReference>
<comment type="function">
    <text evidence="10">Sequence-specific RNA-binding protein that regulates mRNA cytoplasmic polyadenylation and translation initiation during oocyte maturation and early development. Binds to the cytoplasmic polyadenylation element (CPE), an uridine-rich sequence element (consensus sequence 5'-UUUUUAU-3') within the mRNA 3'-UTR.</text>
</comment>
<dbReference type="GO" id="GO:0008135">
    <property type="term" value="F:translation factor activity, RNA binding"/>
    <property type="evidence" value="ECO:0007669"/>
    <property type="project" value="TreeGrafter"/>
</dbReference>
<evidence type="ECO:0000313" key="14">
    <source>
        <dbReference type="EMBL" id="CAF99902.1"/>
    </source>
</evidence>
<dbReference type="CDD" id="cd12723">
    <property type="entry name" value="RRM1_CPEB1"/>
    <property type="match status" value="1"/>
</dbReference>
<dbReference type="AlphaFoldDB" id="Q4SHI0"/>
<dbReference type="Gene3D" id="3.30.70.330">
    <property type="match status" value="2"/>
</dbReference>
<protein>
    <submittedName>
        <fullName evidence="14">(spotted green pufferfish) hypothetical protein</fullName>
    </submittedName>
</protein>
<evidence type="ECO:0000256" key="11">
    <source>
        <dbReference type="PROSITE-ProRule" id="PRU00176"/>
    </source>
</evidence>
<dbReference type="FunFam" id="3.30.70.330:FF:000054">
    <property type="entry name" value="Cytoplasmic polyadenylation element-binding protein 1"/>
    <property type="match status" value="1"/>
</dbReference>
<dbReference type="InterPro" id="IPR034977">
    <property type="entry name" value="CPEB1_RRM1"/>
</dbReference>
<dbReference type="PROSITE" id="PS50102">
    <property type="entry name" value="RRM"/>
    <property type="match status" value="1"/>
</dbReference>
<feature type="compositionally biased region" description="Polar residues" evidence="12">
    <location>
        <begin position="109"/>
        <end position="120"/>
    </location>
</feature>
<dbReference type="GO" id="GO:0003730">
    <property type="term" value="F:mRNA 3'-UTR binding"/>
    <property type="evidence" value="ECO:0007669"/>
    <property type="project" value="InterPro"/>
</dbReference>
<keyword evidence="3" id="KW-0963">Cytoplasm</keyword>
<proteinExistence type="inferred from homology"/>
<evidence type="ECO:0000256" key="4">
    <source>
        <dbReference type="ARBA" id="ARBA00022664"/>
    </source>
</evidence>
<dbReference type="GO" id="GO:0005737">
    <property type="term" value="C:cytoplasm"/>
    <property type="evidence" value="ECO:0007669"/>
    <property type="project" value="UniProtKB-SubCell"/>
</dbReference>
<feature type="region of interest" description="Disordered" evidence="12">
    <location>
        <begin position="95"/>
        <end position="121"/>
    </location>
</feature>
<dbReference type="FunFam" id="3.30.70.330:FF:000086">
    <property type="entry name" value="Putative Cytoplasmic polyadenylation element-binding protein 1"/>
    <property type="match status" value="1"/>
</dbReference>
<name>Q4SHI0_TETNG</name>
<dbReference type="GO" id="GO:0005634">
    <property type="term" value="C:nucleus"/>
    <property type="evidence" value="ECO:0007669"/>
    <property type="project" value="TreeGrafter"/>
</dbReference>
<feature type="region of interest" description="Disordered" evidence="12">
    <location>
        <begin position="168"/>
        <end position="190"/>
    </location>
</feature>
<comment type="subcellular location">
    <subcellularLocation>
        <location evidence="1">Cytoplasm</location>
    </subcellularLocation>
</comment>
<gene>
    <name evidence="14" type="ORF">GSTENG00018142001</name>
</gene>
<evidence type="ECO:0000256" key="7">
    <source>
        <dbReference type="ARBA" id="ARBA00022833"/>
    </source>
</evidence>
<keyword evidence="9 11" id="KW-0694">RNA-binding</keyword>